<dbReference type="EMBL" id="JBEWLZ010000022">
    <property type="protein sequence ID" value="MET1492138.1"/>
    <property type="molecule type" value="Genomic_DNA"/>
</dbReference>
<dbReference type="CDD" id="cd06550">
    <property type="entry name" value="TM_ABC_iron-siderophores_like"/>
    <property type="match status" value="1"/>
</dbReference>
<keyword evidence="5 8" id="KW-0812">Transmembrane</keyword>
<dbReference type="SUPFAM" id="SSF81345">
    <property type="entry name" value="ABC transporter involved in vitamin B12 uptake, BtuC"/>
    <property type="match status" value="1"/>
</dbReference>
<feature type="transmembrane region" description="Helical" evidence="8">
    <location>
        <begin position="79"/>
        <end position="102"/>
    </location>
</feature>
<organism evidence="9 10">
    <name type="scientific">Uliginosibacterium paludis</name>
    <dbReference type="NCBI Taxonomy" id="1615952"/>
    <lineage>
        <taxon>Bacteria</taxon>
        <taxon>Pseudomonadati</taxon>
        <taxon>Pseudomonadota</taxon>
        <taxon>Betaproteobacteria</taxon>
        <taxon>Rhodocyclales</taxon>
        <taxon>Zoogloeaceae</taxon>
        <taxon>Uliginosibacterium</taxon>
    </lineage>
</organism>
<keyword evidence="10" id="KW-1185">Reference proteome</keyword>
<dbReference type="PANTHER" id="PTHR30472:SF25">
    <property type="entry name" value="ABC TRANSPORTER PERMEASE PROTEIN MJ0876-RELATED"/>
    <property type="match status" value="1"/>
</dbReference>
<sequence>MTLKPPPLTLALLLTALAVPAAFALGLLSGSAGWGWPSEEIFWLIRLPRVLAAFGTGAALALAGALIQLVTRNPLGDPHVLGVTSGASVGALLMLMLAPAGLLLAPELGAVLGALAAMTLVFALAWRSMGRGLAPSASPGTVIVLLVGVMIGAACGAAVSFMLAMANDQQLRNIVFWLLGDLNGAALWWPVWAATSLALLLAWPRAQELDWIARGDAWAWTLGVPVAKRRRLAIFAACLATGAAVATAGSIGFVGLVAPHIVRLTGLRAARVLLPFSAVFGGVFLVLADTVARTAIAPAQLPVGVISAAVGVPLFLMLLLRRRA</sequence>
<evidence type="ECO:0000256" key="5">
    <source>
        <dbReference type="ARBA" id="ARBA00022692"/>
    </source>
</evidence>
<dbReference type="PANTHER" id="PTHR30472">
    <property type="entry name" value="FERRIC ENTEROBACTIN TRANSPORT SYSTEM PERMEASE PROTEIN"/>
    <property type="match status" value="1"/>
</dbReference>
<protein>
    <submittedName>
        <fullName evidence="9">Iron ABC transporter permease</fullName>
    </submittedName>
</protein>
<keyword evidence="7 8" id="KW-0472">Membrane</keyword>
<feature type="transmembrane region" description="Helical" evidence="8">
    <location>
        <begin position="108"/>
        <end position="129"/>
    </location>
</feature>
<comment type="subcellular location">
    <subcellularLocation>
        <location evidence="1">Cell membrane</location>
        <topology evidence="1">Multi-pass membrane protein</topology>
    </subcellularLocation>
</comment>
<evidence type="ECO:0000313" key="10">
    <source>
        <dbReference type="Proteomes" id="UP001548590"/>
    </source>
</evidence>
<evidence type="ECO:0000256" key="6">
    <source>
        <dbReference type="ARBA" id="ARBA00022989"/>
    </source>
</evidence>
<dbReference type="Gene3D" id="1.10.3470.10">
    <property type="entry name" value="ABC transporter involved in vitamin B12 uptake, BtuC"/>
    <property type="match status" value="1"/>
</dbReference>
<reference evidence="9 10" key="1">
    <citation type="submission" date="2024-07" db="EMBL/GenBank/DDBJ databases">
        <title>Uliginosibacterium paludis KCTC:42655.</title>
        <authorList>
            <person name="Kim M.K."/>
        </authorList>
    </citation>
    <scope>NUCLEOTIDE SEQUENCE [LARGE SCALE GENOMIC DNA]</scope>
    <source>
        <strain evidence="9 10">KCTC 42655</strain>
    </source>
</reference>
<dbReference type="InterPro" id="IPR000522">
    <property type="entry name" value="ABC_transptr_permease_BtuC"/>
</dbReference>
<proteinExistence type="inferred from homology"/>
<dbReference type="RefSeq" id="WP_345924615.1">
    <property type="nucleotide sequence ID" value="NZ_JBDIVF010000001.1"/>
</dbReference>
<evidence type="ECO:0000256" key="1">
    <source>
        <dbReference type="ARBA" id="ARBA00004651"/>
    </source>
</evidence>
<dbReference type="Pfam" id="PF01032">
    <property type="entry name" value="FecCD"/>
    <property type="match status" value="1"/>
</dbReference>
<evidence type="ECO:0000256" key="7">
    <source>
        <dbReference type="ARBA" id="ARBA00023136"/>
    </source>
</evidence>
<dbReference type="InterPro" id="IPR037294">
    <property type="entry name" value="ABC_BtuC-like"/>
</dbReference>
<evidence type="ECO:0000256" key="3">
    <source>
        <dbReference type="ARBA" id="ARBA00022448"/>
    </source>
</evidence>
<evidence type="ECO:0000313" key="9">
    <source>
        <dbReference type="EMBL" id="MET1492138.1"/>
    </source>
</evidence>
<comment type="caution">
    <text evidence="9">The sequence shown here is derived from an EMBL/GenBank/DDBJ whole genome shotgun (WGS) entry which is preliminary data.</text>
</comment>
<accession>A0ABV2CW60</accession>
<keyword evidence="4" id="KW-1003">Cell membrane</keyword>
<feature type="transmembrane region" description="Helical" evidence="8">
    <location>
        <begin position="141"/>
        <end position="166"/>
    </location>
</feature>
<evidence type="ECO:0000256" key="2">
    <source>
        <dbReference type="ARBA" id="ARBA00007935"/>
    </source>
</evidence>
<keyword evidence="3" id="KW-0813">Transport</keyword>
<feature type="transmembrane region" description="Helical" evidence="8">
    <location>
        <begin position="269"/>
        <end position="287"/>
    </location>
</feature>
<keyword evidence="6 8" id="KW-1133">Transmembrane helix</keyword>
<comment type="similarity">
    <text evidence="2">Belongs to the binding-protein-dependent transport system permease family. FecCD subfamily.</text>
</comment>
<evidence type="ECO:0000256" key="8">
    <source>
        <dbReference type="SAM" id="Phobius"/>
    </source>
</evidence>
<name>A0ABV2CW60_9RHOO</name>
<feature type="transmembrane region" description="Helical" evidence="8">
    <location>
        <begin position="233"/>
        <end position="257"/>
    </location>
</feature>
<dbReference type="Proteomes" id="UP001548590">
    <property type="component" value="Unassembled WGS sequence"/>
</dbReference>
<feature type="transmembrane region" description="Helical" evidence="8">
    <location>
        <begin position="48"/>
        <end position="67"/>
    </location>
</feature>
<gene>
    <name evidence="9" type="ORF">ABVT11_20035</name>
</gene>
<feature type="transmembrane region" description="Helical" evidence="8">
    <location>
        <begin position="299"/>
        <end position="320"/>
    </location>
</feature>
<evidence type="ECO:0000256" key="4">
    <source>
        <dbReference type="ARBA" id="ARBA00022475"/>
    </source>
</evidence>